<comment type="subcellular location">
    <subcellularLocation>
        <location evidence="1">Cytoplasm</location>
        <location evidence="1">Cytoskeleton</location>
    </subcellularLocation>
</comment>
<proteinExistence type="inferred from homology"/>
<dbReference type="RefSeq" id="XP_014255841.1">
    <property type="nucleotide sequence ID" value="XM_014400355.2"/>
</dbReference>
<sequence>MEEIDGFQESMKEKYVRVKELIDIKHTKDPDDEPYRSKYLARDILKEMETSIKERNECGIKEKSMLTAVYTLLGTICMDVDEPVSGEEYLHKSLKLVETEECSDYFILSTLCTLNQLALLYSMRQEDEKALVYLERADNLYNEYKELKTVSPLGYHFLFTNDKDTCDEKGKEMFEKTHTLTFYYMAQVFKAMGNTIESAVFCHNTLRRQLETNDYDKIDWALNSASLSQYFTEQNAFKEARHHLAAASYMLSLKKKELDDIVDKNEEYEASLEQYNHRKSDVYRCWIKYCLSLLSRSKDRLMASDEDGANVIKVTPASLINKRFPSLQIDANENMVTADYLLTYYDAKPVVLFAQSCVNKATEYYTLEDHASDYVLIIQDSSQLYLFLAFFEEDESKQCKLHKKRKDLLMKTVSELNETYYLDVCRELWLELGLICSSIAEIKSLQFSQNSSAHTATKLNNTLQVSLNFLLKYINSFINKRTNKMPDRFPLEYERDALMAHLCTAQAYSKFVNCDKNKIIDYTKQSLHYYQAIVNYCKEYPDSTKGFQAELGICKDMVTLLPVKMNKLALQG</sequence>
<dbReference type="GO" id="GO:1990535">
    <property type="term" value="P:neuron projection maintenance"/>
    <property type="evidence" value="ECO:0007669"/>
    <property type="project" value="TreeGrafter"/>
</dbReference>
<dbReference type="GO" id="GO:0005856">
    <property type="term" value="C:cytoskeleton"/>
    <property type="evidence" value="ECO:0007669"/>
    <property type="project" value="UniProtKB-SubCell"/>
</dbReference>
<name>A0A8I6S0M4_CIMLE</name>
<evidence type="ECO:0000256" key="5">
    <source>
        <dbReference type="ARBA" id="ARBA00023212"/>
    </source>
</evidence>
<dbReference type="InterPro" id="IPR022083">
    <property type="entry name" value="KBP"/>
</dbReference>
<dbReference type="PANTHER" id="PTHR46321">
    <property type="entry name" value="KIF1-BINDING PROTEIN"/>
    <property type="match status" value="1"/>
</dbReference>
<protein>
    <recommendedName>
        <fullName evidence="3">KIF-binding protein</fullName>
    </recommendedName>
</protein>
<dbReference type="OMA" id="ICRECWY"/>
<keyword evidence="8" id="KW-1185">Reference proteome</keyword>
<dbReference type="GO" id="GO:0000226">
    <property type="term" value="P:microtubule cytoskeleton organization"/>
    <property type="evidence" value="ECO:0007669"/>
    <property type="project" value="TreeGrafter"/>
</dbReference>
<evidence type="ECO:0000256" key="3">
    <source>
        <dbReference type="ARBA" id="ARBA00016840"/>
    </source>
</evidence>
<dbReference type="KEGG" id="clec:106670226"/>
<evidence type="ECO:0000313" key="8">
    <source>
        <dbReference type="Proteomes" id="UP000494040"/>
    </source>
</evidence>
<dbReference type="OrthoDB" id="409897at2759"/>
<dbReference type="Pfam" id="PF12309">
    <property type="entry name" value="KBP_C"/>
    <property type="match status" value="1"/>
</dbReference>
<organism evidence="7 8">
    <name type="scientific">Cimex lectularius</name>
    <name type="common">Bed bug</name>
    <name type="synonym">Acanthia lectularia</name>
    <dbReference type="NCBI Taxonomy" id="79782"/>
    <lineage>
        <taxon>Eukaryota</taxon>
        <taxon>Metazoa</taxon>
        <taxon>Ecdysozoa</taxon>
        <taxon>Arthropoda</taxon>
        <taxon>Hexapoda</taxon>
        <taxon>Insecta</taxon>
        <taxon>Pterygota</taxon>
        <taxon>Neoptera</taxon>
        <taxon>Paraneoptera</taxon>
        <taxon>Hemiptera</taxon>
        <taxon>Heteroptera</taxon>
        <taxon>Panheteroptera</taxon>
        <taxon>Cimicomorpha</taxon>
        <taxon>Cimicidae</taxon>
        <taxon>Cimex</taxon>
    </lineage>
</organism>
<dbReference type="EnsemblMetazoa" id="XM_014400355.2">
    <property type="protein sequence ID" value="XP_014255841.1"/>
    <property type="gene ID" value="LOC106670226"/>
</dbReference>
<dbReference type="InterPro" id="IPR011990">
    <property type="entry name" value="TPR-like_helical_dom_sf"/>
</dbReference>
<evidence type="ECO:0000256" key="6">
    <source>
        <dbReference type="SAM" id="Coils"/>
    </source>
</evidence>
<evidence type="ECO:0000256" key="4">
    <source>
        <dbReference type="ARBA" id="ARBA00022490"/>
    </source>
</evidence>
<evidence type="ECO:0000313" key="7">
    <source>
        <dbReference type="EnsemblMetazoa" id="XP_014255841.1"/>
    </source>
</evidence>
<comment type="similarity">
    <text evidence="2">Belongs to the KIF-binding protein family.</text>
</comment>
<reference evidence="7" key="1">
    <citation type="submission" date="2022-01" db="UniProtKB">
        <authorList>
            <consortium name="EnsemblMetazoa"/>
        </authorList>
    </citation>
    <scope>IDENTIFICATION</scope>
</reference>
<feature type="coiled-coil region" evidence="6">
    <location>
        <begin position="251"/>
        <end position="278"/>
    </location>
</feature>
<evidence type="ECO:0000256" key="2">
    <source>
        <dbReference type="ARBA" id="ARBA00010305"/>
    </source>
</evidence>
<evidence type="ECO:0000256" key="1">
    <source>
        <dbReference type="ARBA" id="ARBA00004245"/>
    </source>
</evidence>
<dbReference type="GO" id="GO:0021952">
    <property type="term" value="P:central nervous system projection neuron axonogenesis"/>
    <property type="evidence" value="ECO:0007669"/>
    <property type="project" value="TreeGrafter"/>
</dbReference>
<dbReference type="Proteomes" id="UP000494040">
    <property type="component" value="Unassembled WGS sequence"/>
</dbReference>
<accession>A0A8I6S0M4</accession>
<dbReference type="Gene3D" id="1.25.40.10">
    <property type="entry name" value="Tetratricopeptide repeat domain"/>
    <property type="match status" value="1"/>
</dbReference>
<keyword evidence="6" id="KW-0175">Coiled coil</keyword>
<dbReference type="PANTHER" id="PTHR46321:SF1">
    <property type="entry name" value="KIF-BINDING PROTEIN"/>
    <property type="match status" value="1"/>
</dbReference>
<keyword evidence="5" id="KW-0206">Cytoskeleton</keyword>
<dbReference type="AlphaFoldDB" id="A0A8I6S0M4"/>
<dbReference type="GeneID" id="106670226"/>
<keyword evidence="4" id="KW-0963">Cytoplasm</keyword>